<keyword evidence="2" id="KW-1133">Transmembrane helix</keyword>
<feature type="transmembrane region" description="Helical" evidence="2">
    <location>
        <begin position="269"/>
        <end position="289"/>
    </location>
</feature>
<feature type="compositionally biased region" description="Polar residues" evidence="1">
    <location>
        <begin position="450"/>
        <end position="459"/>
    </location>
</feature>
<feature type="transmembrane region" description="Helical" evidence="2">
    <location>
        <begin position="309"/>
        <end position="330"/>
    </location>
</feature>
<dbReference type="EMBL" id="JAMSHJ010000002">
    <property type="protein sequence ID" value="KAI5436279.1"/>
    <property type="molecule type" value="Genomic_DNA"/>
</dbReference>
<keyword evidence="2" id="KW-0812">Transmembrane</keyword>
<feature type="transmembrane region" description="Helical" evidence="2">
    <location>
        <begin position="226"/>
        <end position="249"/>
    </location>
</feature>
<feature type="transmembrane region" description="Helical" evidence="2">
    <location>
        <begin position="150"/>
        <end position="172"/>
    </location>
</feature>
<dbReference type="SUPFAM" id="SSF53335">
    <property type="entry name" value="S-adenosyl-L-methionine-dependent methyltransferases"/>
    <property type="match status" value="1"/>
</dbReference>
<feature type="transmembrane region" description="Helical" evidence="2">
    <location>
        <begin position="192"/>
        <end position="214"/>
    </location>
</feature>
<dbReference type="InterPro" id="IPR019410">
    <property type="entry name" value="Methyltransf_16"/>
</dbReference>
<dbReference type="AlphaFoldDB" id="A0A9D4YD20"/>
<dbReference type="Pfam" id="PF10294">
    <property type="entry name" value="Methyltransf_16"/>
    <property type="match status" value="1"/>
</dbReference>
<reference evidence="3 4" key="1">
    <citation type="journal article" date="2022" name="Nat. Genet.">
        <title>Improved pea reference genome and pan-genome highlight genomic features and evolutionary characteristics.</title>
        <authorList>
            <person name="Yang T."/>
            <person name="Liu R."/>
            <person name="Luo Y."/>
            <person name="Hu S."/>
            <person name="Wang D."/>
            <person name="Wang C."/>
            <person name="Pandey M.K."/>
            <person name="Ge S."/>
            <person name="Xu Q."/>
            <person name="Li N."/>
            <person name="Li G."/>
            <person name="Huang Y."/>
            <person name="Saxena R.K."/>
            <person name="Ji Y."/>
            <person name="Li M."/>
            <person name="Yan X."/>
            <person name="He Y."/>
            <person name="Liu Y."/>
            <person name="Wang X."/>
            <person name="Xiang C."/>
            <person name="Varshney R.K."/>
            <person name="Ding H."/>
            <person name="Gao S."/>
            <person name="Zong X."/>
        </authorList>
    </citation>
    <scope>NUCLEOTIDE SEQUENCE [LARGE SCALE GENOMIC DNA]</scope>
    <source>
        <strain evidence="3 4">cv. Zhongwan 6</strain>
    </source>
</reference>
<gene>
    <name evidence="3" type="ORF">KIW84_022664</name>
</gene>
<dbReference type="PANTHER" id="PTHR46431:SF7">
    <property type="entry name" value="SNARE ASSOCIATED GOLGI PROTEIN FAMILY"/>
    <property type="match status" value="1"/>
</dbReference>
<dbReference type="Gene3D" id="3.40.50.150">
    <property type="entry name" value="Vaccinia Virus protein VP39"/>
    <property type="match status" value="1"/>
</dbReference>
<accession>A0A9D4YD20</accession>
<dbReference type="Proteomes" id="UP001058974">
    <property type="component" value="Chromosome 2"/>
</dbReference>
<evidence type="ECO:0000256" key="1">
    <source>
        <dbReference type="SAM" id="MobiDB-lite"/>
    </source>
</evidence>
<protein>
    <submittedName>
        <fullName evidence="3">Uncharacterized protein</fullName>
    </submittedName>
</protein>
<evidence type="ECO:0000256" key="2">
    <source>
        <dbReference type="SAM" id="Phobius"/>
    </source>
</evidence>
<organism evidence="3 4">
    <name type="scientific">Pisum sativum</name>
    <name type="common">Garden pea</name>
    <name type="synonym">Lathyrus oleraceus</name>
    <dbReference type="NCBI Taxonomy" id="3888"/>
    <lineage>
        <taxon>Eukaryota</taxon>
        <taxon>Viridiplantae</taxon>
        <taxon>Streptophyta</taxon>
        <taxon>Embryophyta</taxon>
        <taxon>Tracheophyta</taxon>
        <taxon>Spermatophyta</taxon>
        <taxon>Magnoliopsida</taxon>
        <taxon>eudicotyledons</taxon>
        <taxon>Gunneridae</taxon>
        <taxon>Pentapetalae</taxon>
        <taxon>rosids</taxon>
        <taxon>fabids</taxon>
        <taxon>Fabales</taxon>
        <taxon>Fabaceae</taxon>
        <taxon>Papilionoideae</taxon>
        <taxon>50 kb inversion clade</taxon>
        <taxon>NPAAA clade</taxon>
        <taxon>Hologalegina</taxon>
        <taxon>IRL clade</taxon>
        <taxon>Fabeae</taxon>
        <taxon>Lathyrus</taxon>
    </lineage>
</organism>
<evidence type="ECO:0000313" key="4">
    <source>
        <dbReference type="Proteomes" id="UP001058974"/>
    </source>
</evidence>
<keyword evidence="4" id="KW-1185">Reference proteome</keyword>
<proteinExistence type="predicted"/>
<name>A0A9D4YD20_PEA</name>
<dbReference type="PANTHER" id="PTHR46431">
    <property type="entry name" value="EXPRESSED PROTEIN"/>
    <property type="match status" value="1"/>
</dbReference>
<feature type="region of interest" description="Disordered" evidence="1">
    <location>
        <begin position="434"/>
        <end position="459"/>
    </location>
</feature>
<comment type="caution">
    <text evidence="3">The sequence shown here is derived from an EMBL/GenBank/DDBJ whole genome shotgun (WGS) entry which is preliminary data.</text>
</comment>
<keyword evidence="2" id="KW-0472">Membrane</keyword>
<evidence type="ECO:0000313" key="3">
    <source>
        <dbReference type="EMBL" id="KAI5436279.1"/>
    </source>
</evidence>
<dbReference type="Gramene" id="Psat02G0266400-T1">
    <property type="protein sequence ID" value="KAI5436279.1"/>
    <property type="gene ID" value="KIW84_022664"/>
</dbReference>
<sequence length="459" mass="50934">MFINLQHQTQRDSTDDDEIVCLGASFFMNDNYQLTGFTFGSQHIRLFCLHSASTVIESGSGIGITGILCRKFCNRVVSTDYNEEVLKIINKNIELHLCPEDVSPTSHGLVAEKLEWGNTDQVQEIHCNEGSSLDVAEECSPLARRSVVWYWIKVMLLFLFLGFLAVAVLKWVGPYFIGKEVIPIINWETETFSPPALTILVFASVALFPTILLPSTPSMWVAGMKYGYGFGFLLIIPAVDIGVSLPFLISQSSIIKLKDVVTNVKYGPYIIGSLVGIMPEIFVAIYTGILFRTLADATNERQSLSAQQIIFNALDFCITVATIIIITVYARVGSGGYRHAFGDGSACRGNFESKFLMQMWYNLRLAVKLLQTSIIRVESSEIDLSEFQDQDRKEEAGSGDGNNNENMFCKDIVLVDDEGSLQVDPVPYIAGNSLHGVNNSSEKPVHSETDTLQWRLQSG</sequence>
<dbReference type="InterPro" id="IPR029063">
    <property type="entry name" value="SAM-dependent_MTases_sf"/>
</dbReference>